<evidence type="ECO:0000256" key="1">
    <source>
        <dbReference type="SAM" id="MobiDB-lite"/>
    </source>
</evidence>
<accession>A0A2U3Q913</accession>
<reference evidence="2 3" key="1">
    <citation type="submission" date="2018-03" db="EMBL/GenBank/DDBJ databases">
        <authorList>
            <person name="Gully D."/>
        </authorList>
    </citation>
    <scope>NUCLEOTIDE SEQUENCE [LARGE SCALE GENOMIC DNA]</scope>
    <source>
        <strain evidence="2">ORS3257</strain>
    </source>
</reference>
<evidence type="ECO:0000313" key="3">
    <source>
        <dbReference type="Proteomes" id="UP000246085"/>
    </source>
</evidence>
<feature type="compositionally biased region" description="Polar residues" evidence="1">
    <location>
        <begin position="52"/>
        <end position="67"/>
    </location>
</feature>
<organism evidence="2 3">
    <name type="scientific">Bradyrhizobium vignae</name>
    <dbReference type="NCBI Taxonomy" id="1549949"/>
    <lineage>
        <taxon>Bacteria</taxon>
        <taxon>Pseudomonadati</taxon>
        <taxon>Pseudomonadota</taxon>
        <taxon>Alphaproteobacteria</taxon>
        <taxon>Hyphomicrobiales</taxon>
        <taxon>Nitrobacteraceae</taxon>
        <taxon>Bradyrhizobium</taxon>
    </lineage>
</organism>
<evidence type="ECO:0000313" key="2">
    <source>
        <dbReference type="EMBL" id="SPP97809.1"/>
    </source>
</evidence>
<sequence length="67" mass="7218">MTVWAKQLVDDKDDQMIPPRGMSKEQAAACAGCETLSAFNDLDSAGDHAATHSRNTSVGQESYRCSL</sequence>
<proteinExistence type="predicted"/>
<protein>
    <submittedName>
        <fullName evidence="2">Uncharacterized protein</fullName>
    </submittedName>
</protein>
<dbReference type="Proteomes" id="UP000246085">
    <property type="component" value="Chromosome BRAD3257"/>
</dbReference>
<dbReference type="KEGG" id="bvz:BRAD3257_6947"/>
<feature type="region of interest" description="Disordered" evidence="1">
    <location>
        <begin position="47"/>
        <end position="67"/>
    </location>
</feature>
<dbReference type="AlphaFoldDB" id="A0A2U3Q913"/>
<name>A0A2U3Q913_9BRAD</name>
<gene>
    <name evidence="2" type="ORF">BRAD3257_6947</name>
</gene>
<dbReference type="EMBL" id="LS398110">
    <property type="protein sequence ID" value="SPP97809.1"/>
    <property type="molecule type" value="Genomic_DNA"/>
</dbReference>